<keyword evidence="2" id="KW-1003">Cell membrane</keyword>
<feature type="transmembrane region" description="Helical" evidence="6">
    <location>
        <begin position="93"/>
        <end position="115"/>
    </location>
</feature>
<accession>A0A8J3I6P5</accession>
<proteinExistence type="predicted"/>
<evidence type="ECO:0008006" key="9">
    <source>
        <dbReference type="Google" id="ProtNLM"/>
    </source>
</evidence>
<evidence type="ECO:0000256" key="1">
    <source>
        <dbReference type="ARBA" id="ARBA00004141"/>
    </source>
</evidence>
<keyword evidence="8" id="KW-1185">Reference proteome</keyword>
<evidence type="ECO:0000256" key="5">
    <source>
        <dbReference type="ARBA" id="ARBA00023136"/>
    </source>
</evidence>
<evidence type="ECO:0000256" key="2">
    <source>
        <dbReference type="ARBA" id="ARBA00022475"/>
    </source>
</evidence>
<feature type="transmembrane region" description="Helical" evidence="6">
    <location>
        <begin position="35"/>
        <end position="55"/>
    </location>
</feature>
<dbReference type="PANTHER" id="PTHR34857:SF2">
    <property type="entry name" value="SLL0384 PROTEIN"/>
    <property type="match status" value="1"/>
</dbReference>
<dbReference type="Pfam" id="PF02361">
    <property type="entry name" value="CbiQ"/>
    <property type="match status" value="1"/>
</dbReference>
<dbReference type="PANTHER" id="PTHR34857">
    <property type="entry name" value="SLL0384 PROTEIN"/>
    <property type="match status" value="1"/>
</dbReference>
<reference evidence="7" key="1">
    <citation type="submission" date="2020-10" db="EMBL/GenBank/DDBJ databases">
        <title>Taxonomic study of unclassified bacteria belonging to the class Ktedonobacteria.</title>
        <authorList>
            <person name="Yabe S."/>
            <person name="Wang C.M."/>
            <person name="Zheng Y."/>
            <person name="Sakai Y."/>
            <person name="Cavaletti L."/>
            <person name="Monciardini P."/>
            <person name="Donadio S."/>
        </authorList>
    </citation>
    <scope>NUCLEOTIDE SEQUENCE</scope>
    <source>
        <strain evidence="7">SOSP1-1</strain>
    </source>
</reference>
<dbReference type="RefSeq" id="WP_220195794.1">
    <property type="nucleotide sequence ID" value="NZ_BNJF01000002.1"/>
</dbReference>
<name>A0A8J3I6P5_9CHLR</name>
<dbReference type="CDD" id="cd16914">
    <property type="entry name" value="EcfT"/>
    <property type="match status" value="1"/>
</dbReference>
<dbReference type="GO" id="GO:0005886">
    <property type="term" value="C:plasma membrane"/>
    <property type="evidence" value="ECO:0007669"/>
    <property type="project" value="UniProtKB-ARBA"/>
</dbReference>
<evidence type="ECO:0000313" key="7">
    <source>
        <dbReference type="EMBL" id="GHO46414.1"/>
    </source>
</evidence>
<dbReference type="InterPro" id="IPR051611">
    <property type="entry name" value="ECF_transporter_component"/>
</dbReference>
<feature type="transmembrane region" description="Helical" evidence="6">
    <location>
        <begin position="157"/>
        <end position="179"/>
    </location>
</feature>
<feature type="transmembrane region" description="Helical" evidence="6">
    <location>
        <begin position="67"/>
        <end position="86"/>
    </location>
</feature>
<keyword evidence="3 6" id="KW-0812">Transmembrane</keyword>
<evidence type="ECO:0000313" key="8">
    <source>
        <dbReference type="Proteomes" id="UP000612362"/>
    </source>
</evidence>
<gene>
    <name evidence="7" type="ORF">KSX_45770</name>
</gene>
<evidence type="ECO:0000256" key="6">
    <source>
        <dbReference type="SAM" id="Phobius"/>
    </source>
</evidence>
<dbReference type="AlphaFoldDB" id="A0A8J3I6P5"/>
<keyword evidence="5 6" id="KW-0472">Membrane</keyword>
<comment type="subcellular location">
    <subcellularLocation>
        <location evidence="1">Membrane</location>
        <topology evidence="1">Multi-pass membrane protein</topology>
    </subcellularLocation>
</comment>
<feature type="transmembrane region" description="Helical" evidence="6">
    <location>
        <begin position="135"/>
        <end position="152"/>
    </location>
</feature>
<dbReference type="InterPro" id="IPR003339">
    <property type="entry name" value="ABC/ECF_trnsptr_transmembrane"/>
</dbReference>
<sequence>MKGSKSLDAPVPAFLEVPPGRRYVRSFLFSRRIDAPFAQLHLLIRFVLVACISIVQLRSIDVAHPDPLGAALLSLLALGLFLGSGMHARVAQVYILLTIPTLISLFSTWIIFNAVPGRVILLQTQVYAGHIDLGLSVWLGLWLVLVLGYFLWTRKLLLGIVLATLVAFVGSRLWTLPGWTLAQLPFFHPLTLVVSDRGLYIAITKVIGYSGLIFSTVALVVSSRDAELIGAFRQLRVPQPVIFFISTVFRALDLALVDYQTIHQAQVARAVNSRPRDFIRQLRDLASISVPLIAVMIRRSGEMGDALMARGYRVSQGSADFYETQAWRWWDWAALIFCVVLLYLSFGPHVNLTDLL</sequence>
<evidence type="ECO:0000256" key="3">
    <source>
        <dbReference type="ARBA" id="ARBA00022692"/>
    </source>
</evidence>
<keyword evidence="4 6" id="KW-1133">Transmembrane helix</keyword>
<feature type="transmembrane region" description="Helical" evidence="6">
    <location>
        <begin position="329"/>
        <end position="346"/>
    </location>
</feature>
<dbReference type="EMBL" id="BNJF01000002">
    <property type="protein sequence ID" value="GHO46414.1"/>
    <property type="molecule type" value="Genomic_DNA"/>
</dbReference>
<organism evidence="7 8">
    <name type="scientific">Ktedonospora formicarum</name>
    <dbReference type="NCBI Taxonomy" id="2778364"/>
    <lineage>
        <taxon>Bacteria</taxon>
        <taxon>Bacillati</taxon>
        <taxon>Chloroflexota</taxon>
        <taxon>Ktedonobacteria</taxon>
        <taxon>Ktedonobacterales</taxon>
        <taxon>Ktedonobacteraceae</taxon>
        <taxon>Ktedonospora</taxon>
    </lineage>
</organism>
<evidence type="ECO:0000256" key="4">
    <source>
        <dbReference type="ARBA" id="ARBA00022989"/>
    </source>
</evidence>
<protein>
    <recommendedName>
        <fullName evidence="9">Energy-coupling factor transporter transmembrane protein EcfT</fullName>
    </recommendedName>
</protein>
<comment type="caution">
    <text evidence="7">The sequence shown here is derived from an EMBL/GenBank/DDBJ whole genome shotgun (WGS) entry which is preliminary data.</text>
</comment>
<dbReference type="Proteomes" id="UP000612362">
    <property type="component" value="Unassembled WGS sequence"/>
</dbReference>
<feature type="transmembrane region" description="Helical" evidence="6">
    <location>
        <begin position="199"/>
        <end position="221"/>
    </location>
</feature>